<comment type="caution">
    <text evidence="1">The sequence shown here is derived from an EMBL/GenBank/DDBJ whole genome shotgun (WGS) entry which is preliminary data.</text>
</comment>
<evidence type="ECO:0000313" key="1">
    <source>
        <dbReference type="EMBL" id="KAL3958372.1"/>
    </source>
</evidence>
<name>A0ACC4DPR8_PURLI</name>
<reference evidence="1" key="1">
    <citation type="submission" date="2024-12" db="EMBL/GenBank/DDBJ databases">
        <title>Comparative genomics and development of molecular markers within Purpureocillium lilacinum and among Purpureocillium species.</title>
        <authorList>
            <person name="Yeh Z.-Y."/>
            <person name="Ni N.-T."/>
            <person name="Lo P.-H."/>
            <person name="Mushyakhwo K."/>
            <person name="Lin C.-F."/>
            <person name="Nai Y.-S."/>
        </authorList>
    </citation>
    <scope>NUCLEOTIDE SEQUENCE</scope>
    <source>
        <strain evidence="1">NCHU-NPUST-175</strain>
    </source>
</reference>
<dbReference type="EMBL" id="JBGNUJ010000006">
    <property type="protein sequence ID" value="KAL3958372.1"/>
    <property type="molecule type" value="Genomic_DNA"/>
</dbReference>
<evidence type="ECO:0000313" key="2">
    <source>
        <dbReference type="Proteomes" id="UP001638806"/>
    </source>
</evidence>
<gene>
    <name evidence="1" type="ORF">ACCO45_006534</name>
</gene>
<accession>A0ACC4DPR8</accession>
<protein>
    <submittedName>
        <fullName evidence="1">Uncharacterized protein</fullName>
    </submittedName>
</protein>
<dbReference type="Proteomes" id="UP001638806">
    <property type="component" value="Unassembled WGS sequence"/>
</dbReference>
<keyword evidence="2" id="KW-1185">Reference proteome</keyword>
<sequence length="342" mass="36945">MPFRLPALGAKRLYAARSSWWPRRDTLSRTTRRDDNTRDNPGGVTTMCLSEPRLTQAAGRWKWRHVARKQRKHDGRSTGCIAQSPTGDDFGRTSQKGRPTGPRLRSGRLPDERLALLFNTQTLTYRHGQSQQGPATSAGQGAVRQPLVWNGLGLGRHGRHRRLVAAASLGPRPLLIIPAVLLFFAGVTLVAIESSNVSRMHALFSQLHHKLDALDKHVQAPVPVSVPAAPKTAAVPTGDELGHCGSSIAEARSLGCIFDPMSWSVAAARVLPSGARRRLPRAHGLALLSDQASVAVRGGATRGMGPGRLSVALRAGLVAYLSLHLFVAQVPRSLQRQEAHGQ</sequence>
<proteinExistence type="predicted"/>
<organism evidence="1 2">
    <name type="scientific">Purpureocillium lilacinum</name>
    <name type="common">Paecilomyces lilacinus</name>
    <dbReference type="NCBI Taxonomy" id="33203"/>
    <lineage>
        <taxon>Eukaryota</taxon>
        <taxon>Fungi</taxon>
        <taxon>Dikarya</taxon>
        <taxon>Ascomycota</taxon>
        <taxon>Pezizomycotina</taxon>
        <taxon>Sordariomycetes</taxon>
        <taxon>Hypocreomycetidae</taxon>
        <taxon>Hypocreales</taxon>
        <taxon>Ophiocordycipitaceae</taxon>
        <taxon>Purpureocillium</taxon>
    </lineage>
</organism>